<evidence type="ECO:0000256" key="6">
    <source>
        <dbReference type="ARBA" id="ARBA00022989"/>
    </source>
</evidence>
<dbReference type="InterPro" id="IPR028362">
    <property type="entry name" value="AlgI"/>
</dbReference>
<dbReference type="Proteomes" id="UP000181981">
    <property type="component" value="Unassembled WGS sequence"/>
</dbReference>
<evidence type="ECO:0000256" key="5">
    <source>
        <dbReference type="ARBA" id="ARBA00022692"/>
    </source>
</evidence>
<feature type="transmembrane region" description="Helical" evidence="10">
    <location>
        <begin position="371"/>
        <end position="388"/>
    </location>
</feature>
<keyword evidence="4 9" id="KW-0808">Transferase</keyword>
<feature type="transmembrane region" description="Helical" evidence="10">
    <location>
        <begin position="348"/>
        <end position="365"/>
    </location>
</feature>
<keyword evidence="6 10" id="KW-1133">Transmembrane helix</keyword>
<evidence type="ECO:0000256" key="4">
    <source>
        <dbReference type="ARBA" id="ARBA00022679"/>
    </source>
</evidence>
<evidence type="ECO:0000256" key="9">
    <source>
        <dbReference type="PIRNR" id="PIRNR016636"/>
    </source>
</evidence>
<name>A0A1I0EI09_9BACT</name>
<dbReference type="Pfam" id="PF03062">
    <property type="entry name" value="MBOAT"/>
    <property type="match status" value="1"/>
</dbReference>
<dbReference type="EMBL" id="FOHT01000013">
    <property type="protein sequence ID" value="SET44575.1"/>
    <property type="molecule type" value="Genomic_DNA"/>
</dbReference>
<keyword evidence="5 10" id="KW-0812">Transmembrane</keyword>
<dbReference type="PANTHER" id="PTHR13285:SF23">
    <property type="entry name" value="TEICHOIC ACID D-ALANYLTRANSFERASE"/>
    <property type="match status" value="1"/>
</dbReference>
<proteinExistence type="inferred from homology"/>
<feature type="transmembrane region" description="Helical" evidence="10">
    <location>
        <begin position="26"/>
        <end position="46"/>
    </location>
</feature>
<feature type="transmembrane region" description="Helical" evidence="10">
    <location>
        <begin position="395"/>
        <end position="412"/>
    </location>
</feature>
<dbReference type="GO" id="GO:0016746">
    <property type="term" value="F:acyltransferase activity"/>
    <property type="evidence" value="ECO:0007669"/>
    <property type="project" value="UniProtKB-KW"/>
</dbReference>
<evidence type="ECO:0000256" key="10">
    <source>
        <dbReference type="SAM" id="Phobius"/>
    </source>
</evidence>
<evidence type="ECO:0000313" key="12">
    <source>
        <dbReference type="Proteomes" id="UP000181981"/>
    </source>
</evidence>
<keyword evidence="7 9" id="KW-0472">Membrane</keyword>
<dbReference type="InterPro" id="IPR024194">
    <property type="entry name" value="Ac/AlaTfrase_AlgI/DltB"/>
</dbReference>
<dbReference type="InterPro" id="IPR051085">
    <property type="entry name" value="MB_O-acyltransferase"/>
</dbReference>
<dbReference type="PIRSF" id="PIRSF500217">
    <property type="entry name" value="AlgI"/>
    <property type="match status" value="1"/>
</dbReference>
<feature type="transmembrane region" description="Helical" evidence="10">
    <location>
        <begin position="418"/>
        <end position="435"/>
    </location>
</feature>
<dbReference type="GO" id="GO:0005886">
    <property type="term" value="C:plasma membrane"/>
    <property type="evidence" value="ECO:0007669"/>
    <property type="project" value="UniProtKB-SubCell"/>
</dbReference>
<feature type="transmembrane region" description="Helical" evidence="10">
    <location>
        <begin position="103"/>
        <end position="123"/>
    </location>
</feature>
<dbReference type="AlphaFoldDB" id="A0A1I0EI09"/>
<keyword evidence="8 9" id="KW-0012">Acyltransferase</keyword>
<dbReference type="PIRSF" id="PIRSF016636">
    <property type="entry name" value="AlgI_DltB"/>
    <property type="match status" value="1"/>
</dbReference>
<dbReference type="RefSeq" id="WP_217642917.1">
    <property type="nucleotide sequence ID" value="NZ_FOHT01000013.1"/>
</dbReference>
<reference evidence="11 12" key="1">
    <citation type="submission" date="2016-10" db="EMBL/GenBank/DDBJ databases">
        <authorList>
            <person name="de Groot N.N."/>
        </authorList>
    </citation>
    <scope>NUCLEOTIDE SEQUENCE [LARGE SCALE GENOMIC DNA]</scope>
    <source>
        <strain evidence="11 12">DSM 25947</strain>
    </source>
</reference>
<gene>
    <name evidence="11" type="ORF">SAMN05444285_11346</name>
</gene>
<evidence type="ECO:0000256" key="7">
    <source>
        <dbReference type="ARBA" id="ARBA00023136"/>
    </source>
</evidence>
<evidence type="ECO:0000256" key="1">
    <source>
        <dbReference type="ARBA" id="ARBA00004651"/>
    </source>
</evidence>
<evidence type="ECO:0000256" key="8">
    <source>
        <dbReference type="ARBA" id="ARBA00023315"/>
    </source>
</evidence>
<evidence type="ECO:0000256" key="2">
    <source>
        <dbReference type="ARBA" id="ARBA00010323"/>
    </source>
</evidence>
<feature type="transmembrane region" description="Helical" evidence="10">
    <location>
        <begin position="497"/>
        <end position="515"/>
    </location>
</feature>
<feature type="transmembrane region" description="Helical" evidence="10">
    <location>
        <begin position="527"/>
        <end position="550"/>
    </location>
</feature>
<feature type="transmembrane region" description="Helical" evidence="10">
    <location>
        <begin position="447"/>
        <end position="468"/>
    </location>
</feature>
<evidence type="ECO:0000313" key="11">
    <source>
        <dbReference type="EMBL" id="SET44575.1"/>
    </source>
</evidence>
<comment type="subcellular location">
    <subcellularLocation>
        <location evidence="1">Cell membrane</location>
        <topology evidence="1">Multi-pass membrane protein</topology>
    </subcellularLocation>
</comment>
<protein>
    <submittedName>
        <fullName evidence="11">D-alanyl-lipoteichoic acid acyltransferase DltB, MBOAT superfamily</fullName>
    </submittedName>
</protein>
<dbReference type="PANTHER" id="PTHR13285">
    <property type="entry name" value="ACYLTRANSFERASE"/>
    <property type="match status" value="1"/>
</dbReference>
<accession>A0A1I0EI09</accession>
<comment type="similarity">
    <text evidence="2 9">Belongs to the membrane-bound acyltransferase family.</text>
</comment>
<feature type="transmembrane region" description="Helical" evidence="10">
    <location>
        <begin position="58"/>
        <end position="83"/>
    </location>
</feature>
<organism evidence="11 12">
    <name type="scientific">Draconibacterium orientale</name>
    <dbReference type="NCBI Taxonomy" id="1168034"/>
    <lineage>
        <taxon>Bacteria</taxon>
        <taxon>Pseudomonadati</taxon>
        <taxon>Bacteroidota</taxon>
        <taxon>Bacteroidia</taxon>
        <taxon>Marinilabiliales</taxon>
        <taxon>Prolixibacteraceae</taxon>
        <taxon>Draconibacterium</taxon>
    </lineage>
</organism>
<sequence>MDLLQQIEIKELLRNIFLYDKMAPLIFTRFFFWAFFAIVLAGYSLVYKNKNRSVRAGYLFLVSLFFYYKSSGFFFFILLFSTLTDFFIGKGIYKSKSELIRKMLVAASVVINLTLLAYFKYAYFFIDSINLMLGTDLHVINHLALWANEATGTHFEVNQILLPVGISFFTFQTISYSVDVYWGETKPVNNLIDFGFYVSFFPQLVAGPIVRASGFVKQIYEDYRLSKEEFGWAIFFILKGLIKKIFIGDYIAVNFVDRVFSNPVTHSGFENLMALFGYSLQVYVDFSGYTDIAIGVALLMGYRLPQNFNSPYKAKSVAEFWKRWHMSLSSWLKDYLYIPIGGNREGSVFSYISLGIILAIIVLLAGKLILVPIFAVLVLLFALLAHFFPNIKRHINTNINLMLTMLLGGLWHGASWQFIIWGGLNGVGLVVYKFWRKISPWEKRSNWLVNIWKIAITFTFITFTRVFFRSESMDVVRGMLHQIATDLKISMIPEVVVAYKWVFLMMLFGFVTHWLSYDLKDRAKNWFIASPMWVKAAISAIVVIIVYQSISADMQPFIYFQF</sequence>
<keyword evidence="3 9" id="KW-1003">Cell membrane</keyword>
<dbReference type="GO" id="GO:0042121">
    <property type="term" value="P:alginic acid biosynthetic process"/>
    <property type="evidence" value="ECO:0007669"/>
    <property type="project" value="InterPro"/>
</dbReference>
<dbReference type="InterPro" id="IPR004299">
    <property type="entry name" value="MBOAT_fam"/>
</dbReference>
<evidence type="ECO:0000256" key="3">
    <source>
        <dbReference type="ARBA" id="ARBA00022475"/>
    </source>
</evidence>